<evidence type="ECO:0000313" key="4">
    <source>
        <dbReference type="Proteomes" id="UP000777002"/>
    </source>
</evidence>
<protein>
    <submittedName>
        <fullName evidence="3">Tripartite tricarboxylate transporter TctB family protein</fullName>
    </submittedName>
</protein>
<feature type="transmembrane region" description="Helical" evidence="1">
    <location>
        <begin position="42"/>
        <end position="60"/>
    </location>
</feature>
<dbReference type="InterPro" id="IPR009936">
    <property type="entry name" value="DUF1468"/>
</dbReference>
<dbReference type="Pfam" id="PF07331">
    <property type="entry name" value="TctB"/>
    <property type="match status" value="1"/>
</dbReference>
<feature type="transmembrane region" description="Helical" evidence="1">
    <location>
        <begin position="72"/>
        <end position="94"/>
    </location>
</feature>
<feature type="transmembrane region" description="Helical" evidence="1">
    <location>
        <begin position="100"/>
        <end position="116"/>
    </location>
</feature>
<keyword evidence="1" id="KW-1133">Transmembrane helix</keyword>
<keyword evidence="1" id="KW-0812">Transmembrane</keyword>
<feature type="domain" description="DUF1468" evidence="2">
    <location>
        <begin position="11"/>
        <end position="144"/>
    </location>
</feature>
<dbReference type="EMBL" id="JACJKX010000008">
    <property type="protein sequence ID" value="MBM6928699.1"/>
    <property type="molecule type" value="Genomic_DNA"/>
</dbReference>
<feature type="transmembrane region" description="Helical" evidence="1">
    <location>
        <begin position="123"/>
        <end position="144"/>
    </location>
</feature>
<keyword evidence="4" id="KW-1185">Reference proteome</keyword>
<reference evidence="3 4" key="1">
    <citation type="journal article" date="2021" name="Sci. Rep.">
        <title>The distribution of antibiotic resistance genes in chicken gut microbiota commensals.</title>
        <authorList>
            <person name="Juricova H."/>
            <person name="Matiasovicova J."/>
            <person name="Kubasova T."/>
            <person name="Cejkova D."/>
            <person name="Rychlik I."/>
        </authorList>
    </citation>
    <scope>NUCLEOTIDE SEQUENCE [LARGE SCALE GENOMIC DNA]</scope>
    <source>
        <strain evidence="3 4">An562</strain>
    </source>
</reference>
<dbReference type="Proteomes" id="UP000777002">
    <property type="component" value="Unassembled WGS sequence"/>
</dbReference>
<name>A0ABS2GTD3_9BURK</name>
<sequence length="153" mass="16782">MFNARLSRDTIGGLFFAAIGLSFVLAGSDLPMGEASRMASGYFPRLLGYALIFLGLLISLKGTFSKKRPHEVIYRFALKEVLILTTALLLFAFLLEPAGLLASLSLLVFISSFAWQERTIKEALALTLVIDLLMIAIFVGGIGLEINLWPQGW</sequence>
<comment type="caution">
    <text evidence="3">The sequence shown here is derived from an EMBL/GenBank/DDBJ whole genome shotgun (WGS) entry which is preliminary data.</text>
</comment>
<dbReference type="RefSeq" id="WP_205050288.1">
    <property type="nucleotide sequence ID" value="NZ_JACJKX010000008.1"/>
</dbReference>
<evidence type="ECO:0000313" key="3">
    <source>
        <dbReference type="EMBL" id="MBM6928699.1"/>
    </source>
</evidence>
<keyword evidence="1" id="KW-0472">Membrane</keyword>
<gene>
    <name evidence="3" type="ORF">H5985_05370</name>
</gene>
<evidence type="ECO:0000256" key="1">
    <source>
        <dbReference type="SAM" id="Phobius"/>
    </source>
</evidence>
<accession>A0ABS2GTD3</accession>
<proteinExistence type="predicted"/>
<evidence type="ECO:0000259" key="2">
    <source>
        <dbReference type="Pfam" id="PF07331"/>
    </source>
</evidence>
<organism evidence="3 4">
    <name type="scientific">Parasutterella secunda</name>
    <dbReference type="NCBI Taxonomy" id="626947"/>
    <lineage>
        <taxon>Bacteria</taxon>
        <taxon>Pseudomonadati</taxon>
        <taxon>Pseudomonadota</taxon>
        <taxon>Betaproteobacteria</taxon>
        <taxon>Burkholderiales</taxon>
        <taxon>Sutterellaceae</taxon>
        <taxon>Parasutterella</taxon>
    </lineage>
</organism>